<name>A0ACD5WXR6_AVESA</name>
<accession>A0ACD5WXR6</accession>
<sequence>MPRGGGGCLPPMDLMRSEEMQLLQVIIPTESAHLAVSNLGDLGLIQFKDLNADKSPFQRTFAAQIKRTGEMARKLRFFKEQMLKAGIQISPLQLTETPLDFDDMEIKLGELEAELIEVNANDEKLQRTYNELLEYSTVLRKAGEFFYSAQRSAAAQQTELGANQSGSGETSLESPLLEQDMFTDASKQVKLGSLSGLVPKEKAMAFERILFRATRGNILLRQESVDELVTDPQSGEKVSKNTFVVFYSGERAKAKILKICDAFRANRYPFPEDLAKQMHTIEEVSGKIKELKATIDMGLAHRDTILKSIASEFEHWNHVTKKEKSIYHTLNMLSVDVTKKCLVGEGWSPVFATSQVQDALQRATLESKSQVGSIFQVLNTKESPPTYFQTNKFTSAFQEIVDAYGVAKYQEANPGVFTIVTFPFLFAVMFGDWGHGICLLLATLYLIIREKKFASQKLGDIMEMMFGGRYIIMMMALFSIYTGFIYNEFFSVPFEIFAKSAYACRDPSCGDATTEGLIKVRPTYPFGVDPVWHGSRSELPFLNSLKMKMSILLGVSQMNLGIMMSYFNAKFFRNNVNILYQFIPQLLFLNSLFGYLSLLIIIKWCTGSKADLYHVMIYMFLGPTDDMGENELFPHQKYVQQALLVIALISVPWMLIPKPFFLKKEHERRHQGHQYTQLEGADESVVAELGVHHEESNHHEEFEFSEVFVHQLIHTIEFVLGAVSNTASYLRLWALSLAHSELSTVFYDKVLLLTLGYNNIIILAIGVVIFIFATVGVLLVMETLSAFLHALRLHWVEYQNKFYEGDGYKFAPFSFALISDEEE</sequence>
<reference evidence="1" key="2">
    <citation type="submission" date="2025-09" db="UniProtKB">
        <authorList>
            <consortium name="EnsemblPlants"/>
        </authorList>
    </citation>
    <scope>IDENTIFICATION</scope>
</reference>
<protein>
    <submittedName>
        <fullName evidence="1">Uncharacterized protein</fullName>
    </submittedName>
</protein>
<reference evidence="1" key="1">
    <citation type="submission" date="2021-05" db="EMBL/GenBank/DDBJ databases">
        <authorList>
            <person name="Scholz U."/>
            <person name="Mascher M."/>
            <person name="Fiebig A."/>
        </authorList>
    </citation>
    <scope>NUCLEOTIDE SEQUENCE [LARGE SCALE GENOMIC DNA]</scope>
</reference>
<organism evidence="1 2">
    <name type="scientific">Avena sativa</name>
    <name type="common">Oat</name>
    <dbReference type="NCBI Taxonomy" id="4498"/>
    <lineage>
        <taxon>Eukaryota</taxon>
        <taxon>Viridiplantae</taxon>
        <taxon>Streptophyta</taxon>
        <taxon>Embryophyta</taxon>
        <taxon>Tracheophyta</taxon>
        <taxon>Spermatophyta</taxon>
        <taxon>Magnoliopsida</taxon>
        <taxon>Liliopsida</taxon>
        <taxon>Poales</taxon>
        <taxon>Poaceae</taxon>
        <taxon>BOP clade</taxon>
        <taxon>Pooideae</taxon>
        <taxon>Poodae</taxon>
        <taxon>Poeae</taxon>
        <taxon>Poeae Chloroplast Group 1 (Aveneae type)</taxon>
        <taxon>Aveninae</taxon>
        <taxon>Avena</taxon>
    </lineage>
</organism>
<dbReference type="EnsemblPlants" id="AVESA.00010b.r2.4CG1327070.1">
    <property type="protein sequence ID" value="AVESA.00010b.r2.4CG1327070.1.CDS"/>
    <property type="gene ID" value="AVESA.00010b.r2.4CG1327070"/>
</dbReference>
<proteinExistence type="predicted"/>
<dbReference type="Proteomes" id="UP001732700">
    <property type="component" value="Chromosome 4C"/>
</dbReference>
<keyword evidence="2" id="KW-1185">Reference proteome</keyword>
<evidence type="ECO:0000313" key="1">
    <source>
        <dbReference type="EnsemblPlants" id="AVESA.00010b.r2.4CG1327070.1.CDS"/>
    </source>
</evidence>
<evidence type="ECO:0000313" key="2">
    <source>
        <dbReference type="Proteomes" id="UP001732700"/>
    </source>
</evidence>